<comment type="subcellular location">
    <subcellularLocation>
        <location evidence="1">Membrane</location>
        <topology evidence="1">Single-pass membrane protein</topology>
    </subcellularLocation>
</comment>
<dbReference type="GO" id="GO:0007155">
    <property type="term" value="P:cell adhesion"/>
    <property type="evidence" value="ECO:0007669"/>
    <property type="project" value="UniProtKB-KW"/>
</dbReference>
<feature type="transmembrane region" description="Helical" evidence="9">
    <location>
        <begin position="356"/>
        <end position="382"/>
    </location>
</feature>
<dbReference type="InterPro" id="IPR003599">
    <property type="entry name" value="Ig_sub"/>
</dbReference>
<dbReference type="InterPro" id="IPR013783">
    <property type="entry name" value="Ig-like_fold"/>
</dbReference>
<dbReference type="PANTHER" id="PTHR12035:SF125">
    <property type="entry name" value="SIALIC ACID-BINDING IG-LIKE LECTIN 5"/>
    <property type="match status" value="1"/>
</dbReference>
<feature type="chain" id="PRO_5010317251" evidence="10">
    <location>
        <begin position="31"/>
        <end position="448"/>
    </location>
</feature>
<keyword evidence="3" id="KW-0430">Lectin</keyword>
<feature type="signal peptide" evidence="10">
    <location>
        <begin position="1"/>
        <end position="30"/>
    </location>
</feature>
<accession>A0A1S3G4Q8</accession>
<keyword evidence="6 9" id="KW-0472">Membrane</keyword>
<dbReference type="Gene3D" id="2.60.40.10">
    <property type="entry name" value="Immunoglobulins"/>
    <property type="match status" value="3"/>
</dbReference>
<protein>
    <submittedName>
        <fullName evidence="13">Sialic acid-binding Ig-like lectin 5 isoform X1</fullName>
    </submittedName>
</protein>
<dbReference type="AlphaFoldDB" id="A0A1S3G4Q8"/>
<dbReference type="KEGG" id="dord:105994351"/>
<evidence type="ECO:0000256" key="10">
    <source>
        <dbReference type="SAM" id="SignalP"/>
    </source>
</evidence>
<evidence type="ECO:0000256" key="2">
    <source>
        <dbReference type="ARBA" id="ARBA00022692"/>
    </source>
</evidence>
<evidence type="ECO:0000256" key="3">
    <source>
        <dbReference type="ARBA" id="ARBA00022734"/>
    </source>
</evidence>
<evidence type="ECO:0000259" key="11">
    <source>
        <dbReference type="PROSITE" id="PS50835"/>
    </source>
</evidence>
<dbReference type="InParanoid" id="A0A1S3G4Q8"/>
<reference evidence="13" key="1">
    <citation type="submission" date="2025-08" db="UniProtKB">
        <authorList>
            <consortium name="RefSeq"/>
        </authorList>
    </citation>
    <scope>IDENTIFICATION</scope>
    <source>
        <tissue evidence="13">Kidney</tissue>
    </source>
</reference>
<evidence type="ECO:0000313" key="12">
    <source>
        <dbReference type="Proteomes" id="UP000081671"/>
    </source>
</evidence>
<dbReference type="GO" id="GO:0030246">
    <property type="term" value="F:carbohydrate binding"/>
    <property type="evidence" value="ECO:0007669"/>
    <property type="project" value="UniProtKB-KW"/>
</dbReference>
<dbReference type="InterPro" id="IPR036179">
    <property type="entry name" value="Ig-like_dom_sf"/>
</dbReference>
<evidence type="ECO:0000256" key="6">
    <source>
        <dbReference type="ARBA" id="ARBA00023136"/>
    </source>
</evidence>
<feature type="region of interest" description="Disordered" evidence="8">
    <location>
        <begin position="393"/>
        <end position="428"/>
    </location>
</feature>
<dbReference type="InterPro" id="IPR007110">
    <property type="entry name" value="Ig-like_dom"/>
</dbReference>
<evidence type="ECO:0000256" key="5">
    <source>
        <dbReference type="ARBA" id="ARBA00022989"/>
    </source>
</evidence>
<keyword evidence="2 9" id="KW-0812">Transmembrane</keyword>
<dbReference type="InterPro" id="IPR013106">
    <property type="entry name" value="Ig_V-set"/>
</dbReference>
<proteinExistence type="inferred from homology"/>
<evidence type="ECO:0000256" key="9">
    <source>
        <dbReference type="SAM" id="Phobius"/>
    </source>
</evidence>
<keyword evidence="4" id="KW-0130">Cell adhesion</keyword>
<gene>
    <name evidence="13" type="primary">LOC105994351</name>
</gene>
<dbReference type="GO" id="GO:0005886">
    <property type="term" value="C:plasma membrane"/>
    <property type="evidence" value="ECO:0007669"/>
    <property type="project" value="TreeGrafter"/>
</dbReference>
<dbReference type="InterPro" id="IPR051036">
    <property type="entry name" value="SIGLEC"/>
</dbReference>
<dbReference type="SMART" id="SM00409">
    <property type="entry name" value="IG"/>
    <property type="match status" value="2"/>
</dbReference>
<evidence type="ECO:0000256" key="7">
    <source>
        <dbReference type="ARBA" id="ARBA00038361"/>
    </source>
</evidence>
<evidence type="ECO:0000256" key="1">
    <source>
        <dbReference type="ARBA" id="ARBA00004167"/>
    </source>
</evidence>
<dbReference type="GO" id="GO:0033691">
    <property type="term" value="F:sialic acid binding"/>
    <property type="evidence" value="ECO:0007669"/>
    <property type="project" value="TreeGrafter"/>
</dbReference>
<dbReference type="OrthoDB" id="10012075at2759"/>
<dbReference type="Proteomes" id="UP000081671">
    <property type="component" value="Unplaced"/>
</dbReference>
<keyword evidence="12" id="KW-1185">Reference proteome</keyword>
<evidence type="ECO:0000313" key="13">
    <source>
        <dbReference type="RefSeq" id="XP_012883274.1"/>
    </source>
</evidence>
<dbReference type="SUPFAM" id="SSF48726">
    <property type="entry name" value="Immunoglobulin"/>
    <property type="match status" value="3"/>
</dbReference>
<organism evidence="12 13">
    <name type="scientific">Dipodomys ordii</name>
    <name type="common">Ord's kangaroo rat</name>
    <dbReference type="NCBI Taxonomy" id="10020"/>
    <lineage>
        <taxon>Eukaryota</taxon>
        <taxon>Metazoa</taxon>
        <taxon>Chordata</taxon>
        <taxon>Craniata</taxon>
        <taxon>Vertebrata</taxon>
        <taxon>Euteleostomi</taxon>
        <taxon>Mammalia</taxon>
        <taxon>Eutheria</taxon>
        <taxon>Euarchontoglires</taxon>
        <taxon>Glires</taxon>
        <taxon>Rodentia</taxon>
        <taxon>Castorimorpha</taxon>
        <taxon>Heteromyidae</taxon>
        <taxon>Dipodomyinae</taxon>
        <taxon>Dipodomys</taxon>
    </lineage>
</organism>
<keyword evidence="10" id="KW-0732">Signal</keyword>
<dbReference type="GeneID" id="105994351"/>
<feature type="domain" description="Ig-like" evidence="11">
    <location>
        <begin position="163"/>
        <end position="246"/>
    </location>
</feature>
<name>A0A1S3G4Q8_DIPOR</name>
<dbReference type="PROSITE" id="PS50835">
    <property type="entry name" value="IG_LIKE"/>
    <property type="match status" value="1"/>
</dbReference>
<evidence type="ECO:0000256" key="8">
    <source>
        <dbReference type="SAM" id="MobiDB-lite"/>
    </source>
</evidence>
<dbReference type="Pfam" id="PF07686">
    <property type="entry name" value="V-set"/>
    <property type="match status" value="1"/>
</dbReference>
<dbReference type="PANTHER" id="PTHR12035">
    <property type="entry name" value="SIALIC ACID BINDING IMMUNOGLOBULIN-LIKE LECTIN"/>
    <property type="match status" value="1"/>
</dbReference>
<evidence type="ECO:0000256" key="4">
    <source>
        <dbReference type="ARBA" id="ARBA00022889"/>
    </source>
</evidence>
<sequence length="448" mass="48884">MGGWTGRGADQCRMGAMLWLLLLPVSLLWAGTLQVEQEFNLRVPKLVTVQEGLCVSVPCTFSYPQYKMGASHQLYIYWFKSGYKTNQYPVATNDPNVKVETDTRGRFRLLEHSKSVNCSLHISDAKRGDRGSYFFHIEGTGNTRYTYRETRLTLEVTALMEKPVIRSPEHLPSGRLAQLTCGLPGHCEGGRPLTFSWTGDFLKSTYPRNTHSPVLTLAPQAEDHNTSLTCQVELQGSRERTERTILLNVSYLPQLLGPSCSWGAEGLHCTCASRAWPAPTLQWRLGEALLAEGSGNTSVAITSSSAGLWVNSSLSLRQMFSSSLELSCQAQNVRGSQSALILLLPGKPVPRSEAPLALAALGGAGATTLLGLCLCLIFFCIVKMYRLCTTGRPQGTEDEDPVMGTVSWGSKQKPSPDNPGGQASPVVTDPQELHYASLSFGGMSFQKS</sequence>
<dbReference type="RefSeq" id="XP_012883274.1">
    <property type="nucleotide sequence ID" value="XM_013027820.1"/>
</dbReference>
<comment type="similarity">
    <text evidence="7">Belongs to the immunoglobulin superfamily. SIGLEC (sialic acid binding Ig-like lectin) family.</text>
</comment>
<keyword evidence="5 9" id="KW-1133">Transmembrane helix</keyword>